<dbReference type="Proteomes" id="UP000760472">
    <property type="component" value="Unassembled WGS sequence"/>
</dbReference>
<keyword evidence="2" id="KW-1185">Reference proteome</keyword>
<proteinExistence type="predicted"/>
<comment type="caution">
    <text evidence="1">The sequence shown here is derived from an EMBL/GenBank/DDBJ whole genome shotgun (WGS) entry which is preliminary data.</text>
</comment>
<dbReference type="EMBL" id="JAFFZP010000003">
    <property type="protein sequence ID" value="MBN0986312.1"/>
    <property type="molecule type" value="Genomic_DNA"/>
</dbReference>
<accession>A0ABS2W3N3</accession>
<gene>
    <name evidence="1" type="ORF">JW498_02925</name>
</gene>
<evidence type="ECO:0000313" key="1">
    <source>
        <dbReference type="EMBL" id="MBN0986312.1"/>
    </source>
</evidence>
<evidence type="ECO:0000313" key="2">
    <source>
        <dbReference type="Proteomes" id="UP000760472"/>
    </source>
</evidence>
<sequence length="110" mass="12192">MVDKQTANVESGFSFALMAGFTPDSAQQEILATTEGVLSVEWQAKHLIVRYSIMQTGLPQLQQQLQQLGIPLKQSRWQGIKAGLKCFTDDNLRAHAVHEHQCCGKPPKGM</sequence>
<reference evidence="1 2" key="1">
    <citation type="submission" date="2021-02" db="EMBL/GenBank/DDBJ databases">
        <title>A novel species of genus Amphritea isolated from a fishpond in China.</title>
        <authorList>
            <person name="Lu H."/>
        </authorList>
    </citation>
    <scope>NUCLEOTIDE SEQUENCE [LARGE SCALE GENOMIC DNA]</scope>
    <source>
        <strain evidence="1 2">RP18W</strain>
    </source>
</reference>
<dbReference type="RefSeq" id="WP_205212880.1">
    <property type="nucleotide sequence ID" value="NZ_JAFFZP010000003.1"/>
</dbReference>
<protein>
    <submittedName>
        <fullName evidence="1">Uncharacterized protein</fullName>
    </submittedName>
</protein>
<name>A0ABS2W3N3_9GAMM</name>
<organism evidence="1 2">
    <name type="scientific">Amphritea pacifica</name>
    <dbReference type="NCBI Taxonomy" id="2811233"/>
    <lineage>
        <taxon>Bacteria</taxon>
        <taxon>Pseudomonadati</taxon>
        <taxon>Pseudomonadota</taxon>
        <taxon>Gammaproteobacteria</taxon>
        <taxon>Oceanospirillales</taxon>
        <taxon>Oceanospirillaceae</taxon>
        <taxon>Amphritea</taxon>
    </lineage>
</organism>